<dbReference type="InterPro" id="IPR000152">
    <property type="entry name" value="EGF-type_Asp/Asn_hydroxyl_site"/>
</dbReference>
<dbReference type="PRINTS" id="PR00249">
    <property type="entry name" value="GPCRSECRETIN"/>
</dbReference>
<dbReference type="SMART" id="SM00303">
    <property type="entry name" value="GPS"/>
    <property type="match status" value="1"/>
</dbReference>
<keyword evidence="5" id="KW-0732">Signal</keyword>
<keyword evidence="8 12" id="KW-0472">Membrane</keyword>
<dbReference type="PANTHER" id="PTHR12011:SF59">
    <property type="entry name" value="ADHESION G PROTEIN-COUPLED RECEPTOR L4"/>
    <property type="match status" value="1"/>
</dbReference>
<keyword evidence="9" id="KW-1015">Disulfide bond</keyword>
<comment type="caution">
    <text evidence="16">The sequence shown here is derived from an EMBL/GenBank/DDBJ whole genome shotgun (WGS) entry which is preliminary data.</text>
</comment>
<evidence type="ECO:0000256" key="10">
    <source>
        <dbReference type="ARBA" id="ARBA00023180"/>
    </source>
</evidence>
<dbReference type="Pfam" id="PF00002">
    <property type="entry name" value="7tm_2"/>
    <property type="match status" value="1"/>
</dbReference>
<dbReference type="InterPro" id="IPR057244">
    <property type="entry name" value="GAIN_B"/>
</dbReference>
<dbReference type="InterPro" id="IPR032471">
    <property type="entry name" value="AGRL2-4_GAIN_subdom_A"/>
</dbReference>
<keyword evidence="2" id="KW-1003">Cell membrane</keyword>
<evidence type="ECO:0000256" key="12">
    <source>
        <dbReference type="SAM" id="Phobius"/>
    </source>
</evidence>
<dbReference type="Proteomes" id="UP000034805">
    <property type="component" value="Unassembled WGS sequence"/>
</dbReference>
<dbReference type="SMART" id="SM00181">
    <property type="entry name" value="EGF"/>
    <property type="match status" value="3"/>
</dbReference>
<feature type="domain" description="EGF-like" evidence="13">
    <location>
        <begin position="49"/>
        <end position="87"/>
    </location>
</feature>
<evidence type="ECO:0000259" key="14">
    <source>
        <dbReference type="PROSITE" id="PS50221"/>
    </source>
</evidence>
<keyword evidence="7 12" id="KW-1133">Transmembrane helix</keyword>
<dbReference type="SMART" id="SM00179">
    <property type="entry name" value="EGF_CA"/>
    <property type="match status" value="3"/>
</dbReference>
<evidence type="ECO:0000256" key="6">
    <source>
        <dbReference type="ARBA" id="ARBA00022737"/>
    </source>
</evidence>
<dbReference type="InterPro" id="IPR017981">
    <property type="entry name" value="GPCR_2-like_7TM"/>
</dbReference>
<dbReference type="InterPro" id="IPR018097">
    <property type="entry name" value="EGF_Ca-bd_CS"/>
</dbReference>
<dbReference type="InterPro" id="IPR000203">
    <property type="entry name" value="GPS"/>
</dbReference>
<dbReference type="PROSITE" id="PS50026">
    <property type="entry name" value="EGF_3"/>
    <property type="match status" value="2"/>
</dbReference>
<evidence type="ECO:0000256" key="3">
    <source>
        <dbReference type="ARBA" id="ARBA00022536"/>
    </source>
</evidence>
<dbReference type="PROSITE" id="PS01187">
    <property type="entry name" value="EGF_CA"/>
    <property type="match status" value="1"/>
</dbReference>
<feature type="domain" description="EGF-like" evidence="13">
    <location>
        <begin position="99"/>
        <end position="135"/>
    </location>
</feature>
<evidence type="ECO:0000256" key="11">
    <source>
        <dbReference type="PROSITE-ProRule" id="PRU00076"/>
    </source>
</evidence>
<dbReference type="PROSITE" id="PS01186">
    <property type="entry name" value="EGF_2"/>
    <property type="match status" value="1"/>
</dbReference>
<evidence type="ECO:0000256" key="2">
    <source>
        <dbReference type="ARBA" id="ARBA00022475"/>
    </source>
</evidence>
<feature type="domain" description="G-protein coupled receptors family 2 profile 2" evidence="15">
    <location>
        <begin position="432"/>
        <end position="610"/>
    </location>
</feature>
<dbReference type="GO" id="GO:0005886">
    <property type="term" value="C:plasma membrane"/>
    <property type="evidence" value="ECO:0007669"/>
    <property type="project" value="UniProtKB-SubCell"/>
</dbReference>
<dbReference type="InterPro" id="IPR024731">
    <property type="entry name" value="NELL2-like_EGF"/>
</dbReference>
<dbReference type="Pfam" id="PF07645">
    <property type="entry name" value="EGF_CA"/>
    <property type="match status" value="2"/>
</dbReference>
<dbReference type="InterPro" id="IPR001881">
    <property type="entry name" value="EGF-like_Ca-bd_dom"/>
</dbReference>
<keyword evidence="10" id="KW-0325">Glycoprotein</keyword>
<dbReference type="FunFam" id="2.10.25.10:FF:000005">
    <property type="entry name" value="Fibrillin 2"/>
    <property type="match status" value="1"/>
</dbReference>
<feature type="transmembrane region" description="Helical" evidence="12">
    <location>
        <begin position="475"/>
        <end position="493"/>
    </location>
</feature>
<reference evidence="16 17" key="1">
    <citation type="submission" date="2015-08" db="EMBL/GenBank/DDBJ databases">
        <title>The genome of the Asian arowana (Scleropages formosus).</title>
        <authorList>
            <person name="Tan M.H."/>
            <person name="Gan H.M."/>
            <person name="Croft L.J."/>
            <person name="Austin C.M."/>
        </authorList>
    </citation>
    <scope>NUCLEOTIDE SEQUENCE [LARGE SCALE GENOMIC DNA]</scope>
    <source>
        <strain evidence="16">Aro1</strain>
    </source>
</reference>
<feature type="transmembrane region" description="Helical" evidence="12">
    <location>
        <begin position="441"/>
        <end position="466"/>
    </location>
</feature>
<dbReference type="Gene3D" id="1.20.1070.10">
    <property type="entry name" value="Rhodopsin 7-helix transmembrane proteins"/>
    <property type="match status" value="1"/>
</dbReference>
<protein>
    <submittedName>
        <fullName evidence="16">EGF, latrophilin and seven transmembrane domain containing 1-like</fullName>
    </submittedName>
</protein>
<comment type="caution">
    <text evidence="11">Lacks conserved residue(s) required for the propagation of feature annotation.</text>
</comment>
<dbReference type="AlphaFoldDB" id="A0A0P7U2P9"/>
<evidence type="ECO:0000256" key="7">
    <source>
        <dbReference type="ARBA" id="ARBA00022989"/>
    </source>
</evidence>
<evidence type="ECO:0000256" key="4">
    <source>
        <dbReference type="ARBA" id="ARBA00022692"/>
    </source>
</evidence>
<dbReference type="InterPro" id="IPR000832">
    <property type="entry name" value="GPCR_2_secretin-like"/>
</dbReference>
<feature type="transmembrane region" description="Helical" evidence="12">
    <location>
        <begin position="557"/>
        <end position="581"/>
    </location>
</feature>
<keyword evidence="6" id="KW-0677">Repeat</keyword>
<dbReference type="Gene3D" id="2.10.25.10">
    <property type="entry name" value="Laminin"/>
    <property type="match status" value="3"/>
</dbReference>
<evidence type="ECO:0000256" key="1">
    <source>
        <dbReference type="ARBA" id="ARBA00004651"/>
    </source>
</evidence>
<evidence type="ECO:0000259" key="15">
    <source>
        <dbReference type="PROSITE" id="PS50261"/>
    </source>
</evidence>
<dbReference type="PROSITE" id="PS00010">
    <property type="entry name" value="ASX_HYDROXYL"/>
    <property type="match status" value="2"/>
</dbReference>
<evidence type="ECO:0000259" key="13">
    <source>
        <dbReference type="PROSITE" id="PS50026"/>
    </source>
</evidence>
<name>A0A0P7U2P9_SCLFO</name>
<evidence type="ECO:0000313" key="16">
    <source>
        <dbReference type="EMBL" id="KPP61130.1"/>
    </source>
</evidence>
<feature type="domain" description="GAIN-B" evidence="14">
    <location>
        <begin position="261"/>
        <end position="429"/>
    </location>
</feature>
<dbReference type="InterPro" id="IPR000742">
    <property type="entry name" value="EGF"/>
</dbReference>
<dbReference type="GO" id="GO:0004930">
    <property type="term" value="F:G protein-coupled receptor activity"/>
    <property type="evidence" value="ECO:0007669"/>
    <property type="project" value="InterPro"/>
</dbReference>
<evidence type="ECO:0000256" key="8">
    <source>
        <dbReference type="ARBA" id="ARBA00023136"/>
    </source>
</evidence>
<keyword evidence="3 11" id="KW-0245">EGF-like domain</keyword>
<dbReference type="SUPFAM" id="SSF57196">
    <property type="entry name" value="EGF/Laminin"/>
    <property type="match status" value="2"/>
</dbReference>
<accession>A0A0P7U2P9</accession>
<evidence type="ECO:0000256" key="5">
    <source>
        <dbReference type="ARBA" id="ARBA00022729"/>
    </source>
</evidence>
<dbReference type="PROSITE" id="PS50221">
    <property type="entry name" value="GAIN_B"/>
    <property type="match status" value="1"/>
</dbReference>
<dbReference type="CDD" id="cd00054">
    <property type="entry name" value="EGF_CA"/>
    <property type="match status" value="2"/>
</dbReference>
<dbReference type="STRING" id="113540.ENSSFOP00015034039"/>
<dbReference type="PROSITE" id="PS50261">
    <property type="entry name" value="G_PROTEIN_RECEP_F2_4"/>
    <property type="match status" value="1"/>
</dbReference>
<feature type="transmembrane region" description="Helical" evidence="12">
    <location>
        <begin position="587"/>
        <end position="609"/>
    </location>
</feature>
<proteinExistence type="predicted"/>
<dbReference type="GO" id="GO:0007166">
    <property type="term" value="P:cell surface receptor signaling pathway"/>
    <property type="evidence" value="ECO:0007669"/>
    <property type="project" value="InterPro"/>
</dbReference>
<evidence type="ECO:0000256" key="9">
    <source>
        <dbReference type="ARBA" id="ARBA00023157"/>
    </source>
</evidence>
<dbReference type="GO" id="GO:0005509">
    <property type="term" value="F:calcium ion binding"/>
    <property type="evidence" value="ECO:0007669"/>
    <property type="project" value="InterPro"/>
</dbReference>
<dbReference type="EMBL" id="JARO02009952">
    <property type="protein sequence ID" value="KPP61130.1"/>
    <property type="molecule type" value="Genomic_DNA"/>
</dbReference>
<gene>
    <name evidence="16" type="ORF">Z043_120810</name>
</gene>
<dbReference type="Pfam" id="PF16489">
    <property type="entry name" value="GAIN"/>
    <property type="match status" value="1"/>
</dbReference>
<sequence length="630" mass="70533">WLSILLGPGKFSEVCKKCHKDAKCENKNGSEKCLCNLGYTGDGIKFCADDDECQNVTDICGKNANCTNTLGSYFCTCNPGFKSTGLSSFQTNDGTLCEDIDECKNEKVCGPFSHCHNTNGSYYCSCQRGYDPVSETKPKDGRFCIESPKKNCHLNDTCISKIVNKTIGSMTNITKPLPLLEEIRKQTSGELSPVDVISYVEALSHSVTLLNPVDDTSTNMEALANETITEFISTVNNLVEKDEMNAWYKIKTEDRERTITKLLHTVEEATLSISKNYKTSTEVEIWYVHASMDHNLINVLSSSTGNVSIVFLHYNGISNLLKHSNDRPVMDYEQFAEDFTVASQVIAVALKPANIYKVEHITFSLKHSQPVDSEAHVTKCAFWEYSPPIMKGRWATTGCERSHANRSHTTCSCNHLTHFAILMSSGRADLFCSIVAMLLHYFFLAAFAWMCIEGIHLYLIVAGVIYNKGFLHRNFYIFGYGSPAVVVIISATLGYKYYGTNKACWLSTENNFIWSFIGPACLIILVNLLAFGVIIYKVYRHTAIKKPEISHYENIRSCARGALALLFVLGATWTFGILHILHETTATAYLFTIFNVFQGMFIFIFLCVLSRKFSYDYAACLLALGPGERY</sequence>
<dbReference type="GO" id="GO:0007189">
    <property type="term" value="P:adenylate cyclase-activating G protein-coupled receptor signaling pathway"/>
    <property type="evidence" value="ECO:0007669"/>
    <property type="project" value="TreeGrafter"/>
</dbReference>
<keyword evidence="4 12" id="KW-0812">Transmembrane</keyword>
<dbReference type="InterPro" id="IPR049883">
    <property type="entry name" value="NOTCH1_EGF-like"/>
</dbReference>
<dbReference type="PANTHER" id="PTHR12011">
    <property type="entry name" value="ADHESION G-PROTEIN COUPLED RECEPTOR"/>
    <property type="match status" value="1"/>
</dbReference>
<feature type="non-terminal residue" evidence="16">
    <location>
        <position position="1"/>
    </location>
</feature>
<feature type="transmembrane region" description="Helical" evidence="12">
    <location>
        <begin position="513"/>
        <end position="536"/>
    </location>
</feature>
<dbReference type="Pfam" id="PF12947">
    <property type="entry name" value="EGF_3"/>
    <property type="match status" value="1"/>
</dbReference>
<evidence type="ECO:0000313" key="17">
    <source>
        <dbReference type="Proteomes" id="UP000034805"/>
    </source>
</evidence>
<comment type="subcellular location">
    <subcellularLocation>
        <location evidence="1">Cell membrane</location>
        <topology evidence="1">Multi-pass membrane protein</topology>
    </subcellularLocation>
</comment>
<organism evidence="16 17">
    <name type="scientific">Scleropages formosus</name>
    <name type="common">Asian bonytongue</name>
    <name type="synonym">Osteoglossum formosum</name>
    <dbReference type="NCBI Taxonomy" id="113540"/>
    <lineage>
        <taxon>Eukaryota</taxon>
        <taxon>Metazoa</taxon>
        <taxon>Chordata</taxon>
        <taxon>Craniata</taxon>
        <taxon>Vertebrata</taxon>
        <taxon>Euteleostomi</taxon>
        <taxon>Actinopterygii</taxon>
        <taxon>Neopterygii</taxon>
        <taxon>Teleostei</taxon>
        <taxon>Osteoglossocephala</taxon>
        <taxon>Osteoglossomorpha</taxon>
        <taxon>Osteoglossiformes</taxon>
        <taxon>Osteoglossidae</taxon>
        <taxon>Scleropages</taxon>
    </lineage>
</organism>